<dbReference type="EMBL" id="JBHUHO010000030">
    <property type="protein sequence ID" value="MFD2116476.1"/>
    <property type="molecule type" value="Genomic_DNA"/>
</dbReference>
<comment type="caution">
    <text evidence="9">The sequence shown here is derived from an EMBL/GenBank/DDBJ whole genome shotgun (WGS) entry which is preliminary data.</text>
</comment>
<evidence type="ECO:0000256" key="3">
    <source>
        <dbReference type="ARBA" id="ARBA00022475"/>
    </source>
</evidence>
<evidence type="ECO:0000256" key="1">
    <source>
        <dbReference type="ARBA" id="ARBA00004651"/>
    </source>
</evidence>
<evidence type="ECO:0000256" key="7">
    <source>
        <dbReference type="ARBA" id="ARBA00023136"/>
    </source>
</evidence>
<proteinExistence type="inferred from homology"/>
<feature type="transmembrane region" description="Helical" evidence="8">
    <location>
        <begin position="67"/>
        <end position="92"/>
    </location>
</feature>
<comment type="subcellular location">
    <subcellularLocation>
        <location evidence="1">Cell membrane</location>
        <topology evidence="1">Multi-pass membrane protein</topology>
    </subcellularLocation>
</comment>
<dbReference type="NCBIfam" id="TIGR03426">
    <property type="entry name" value="shape_MreD"/>
    <property type="match status" value="1"/>
</dbReference>
<evidence type="ECO:0000313" key="9">
    <source>
        <dbReference type="EMBL" id="MFD2116476.1"/>
    </source>
</evidence>
<sequence>MSMNRIVVLMLLVFIVEGSIMPWLIPAEFSDRIIPHFIYVFVMYAALYGNRHVAMFLGAGFGLLQDIVYYGHLIGPHAFLMGVIGYFAGVLFTNRQATLMMAIAIMGIGYIAYDSMLFAIYQLFKLSTADYAWALLHHILPSLFLQLGFMLLLYVPLRKMFQSIQRKPLEADED</sequence>
<name>A0ABW4YL61_9BACL</name>
<feature type="transmembrane region" description="Helical" evidence="8">
    <location>
        <begin position="37"/>
        <end position="61"/>
    </location>
</feature>
<evidence type="ECO:0000313" key="10">
    <source>
        <dbReference type="Proteomes" id="UP001597362"/>
    </source>
</evidence>
<dbReference type="Proteomes" id="UP001597362">
    <property type="component" value="Unassembled WGS sequence"/>
</dbReference>
<evidence type="ECO:0000256" key="2">
    <source>
        <dbReference type="ARBA" id="ARBA00007776"/>
    </source>
</evidence>
<keyword evidence="6 8" id="KW-1133">Transmembrane helix</keyword>
<protein>
    <submittedName>
        <fullName evidence="9">Rod shape-determining protein MreD</fullName>
    </submittedName>
</protein>
<keyword evidence="5" id="KW-0133">Cell shape</keyword>
<evidence type="ECO:0000256" key="6">
    <source>
        <dbReference type="ARBA" id="ARBA00022989"/>
    </source>
</evidence>
<evidence type="ECO:0000256" key="5">
    <source>
        <dbReference type="ARBA" id="ARBA00022960"/>
    </source>
</evidence>
<evidence type="ECO:0000256" key="8">
    <source>
        <dbReference type="SAM" id="Phobius"/>
    </source>
</evidence>
<reference evidence="10" key="1">
    <citation type="journal article" date="2019" name="Int. J. Syst. Evol. Microbiol.">
        <title>The Global Catalogue of Microorganisms (GCM) 10K type strain sequencing project: providing services to taxonomists for standard genome sequencing and annotation.</title>
        <authorList>
            <consortium name="The Broad Institute Genomics Platform"/>
            <consortium name="The Broad Institute Genome Sequencing Center for Infectious Disease"/>
            <person name="Wu L."/>
            <person name="Ma J."/>
        </authorList>
    </citation>
    <scope>NUCLEOTIDE SEQUENCE [LARGE SCALE GENOMIC DNA]</scope>
    <source>
        <strain evidence="10">GH52</strain>
    </source>
</reference>
<organism evidence="9 10">
    <name type="scientific">Paenibacillus yanchengensis</name>
    <dbReference type="NCBI Taxonomy" id="2035833"/>
    <lineage>
        <taxon>Bacteria</taxon>
        <taxon>Bacillati</taxon>
        <taxon>Bacillota</taxon>
        <taxon>Bacilli</taxon>
        <taxon>Bacillales</taxon>
        <taxon>Paenibacillaceae</taxon>
        <taxon>Paenibacillus</taxon>
    </lineage>
</organism>
<dbReference type="InterPro" id="IPR007227">
    <property type="entry name" value="Cell_shape_determining_MreD"/>
</dbReference>
<evidence type="ECO:0000256" key="4">
    <source>
        <dbReference type="ARBA" id="ARBA00022692"/>
    </source>
</evidence>
<comment type="similarity">
    <text evidence="2">Belongs to the MreD family.</text>
</comment>
<keyword evidence="4 8" id="KW-0812">Transmembrane</keyword>
<feature type="transmembrane region" description="Helical" evidence="8">
    <location>
        <begin position="99"/>
        <end position="124"/>
    </location>
</feature>
<dbReference type="Pfam" id="PF04093">
    <property type="entry name" value="MreD"/>
    <property type="match status" value="1"/>
</dbReference>
<gene>
    <name evidence="9" type="primary">mreD</name>
    <name evidence="9" type="ORF">ACFSJH_12155</name>
</gene>
<accession>A0ABW4YL61</accession>
<keyword evidence="10" id="KW-1185">Reference proteome</keyword>
<feature type="transmembrane region" description="Helical" evidence="8">
    <location>
        <begin position="6"/>
        <end position="25"/>
    </location>
</feature>
<dbReference type="RefSeq" id="WP_377772675.1">
    <property type="nucleotide sequence ID" value="NZ_JBHUHO010000030.1"/>
</dbReference>
<keyword evidence="3" id="KW-1003">Cell membrane</keyword>
<feature type="transmembrane region" description="Helical" evidence="8">
    <location>
        <begin position="136"/>
        <end position="157"/>
    </location>
</feature>
<keyword evidence="7 8" id="KW-0472">Membrane</keyword>